<proteinExistence type="predicted"/>
<evidence type="ECO:0000313" key="1">
    <source>
        <dbReference type="EMBL" id="JAD66571.1"/>
    </source>
</evidence>
<sequence>MGPRLCSQEQALLTDQVLSSKATPQALADASSLGNILASSGSNVGSEEALVLRNQLAPTSTMGTAHLHTHQFLERESPMVV</sequence>
<protein>
    <submittedName>
        <fullName evidence="1">Uncharacterized protein</fullName>
    </submittedName>
</protein>
<accession>A0A0A9BTG1</accession>
<dbReference type="EMBL" id="GBRH01231324">
    <property type="protein sequence ID" value="JAD66571.1"/>
    <property type="molecule type" value="Transcribed_RNA"/>
</dbReference>
<dbReference type="AlphaFoldDB" id="A0A0A9BTG1"/>
<reference evidence="1" key="1">
    <citation type="submission" date="2014-09" db="EMBL/GenBank/DDBJ databases">
        <authorList>
            <person name="Magalhaes I.L.F."/>
            <person name="Oliveira U."/>
            <person name="Santos F.R."/>
            <person name="Vidigal T.H.D.A."/>
            <person name="Brescovit A.D."/>
            <person name="Santos A.J."/>
        </authorList>
    </citation>
    <scope>NUCLEOTIDE SEQUENCE</scope>
    <source>
        <tissue evidence="1">Shoot tissue taken approximately 20 cm above the soil surface</tissue>
    </source>
</reference>
<organism evidence="1">
    <name type="scientific">Arundo donax</name>
    <name type="common">Giant reed</name>
    <name type="synonym">Donax arundinaceus</name>
    <dbReference type="NCBI Taxonomy" id="35708"/>
    <lineage>
        <taxon>Eukaryota</taxon>
        <taxon>Viridiplantae</taxon>
        <taxon>Streptophyta</taxon>
        <taxon>Embryophyta</taxon>
        <taxon>Tracheophyta</taxon>
        <taxon>Spermatophyta</taxon>
        <taxon>Magnoliopsida</taxon>
        <taxon>Liliopsida</taxon>
        <taxon>Poales</taxon>
        <taxon>Poaceae</taxon>
        <taxon>PACMAD clade</taxon>
        <taxon>Arundinoideae</taxon>
        <taxon>Arundineae</taxon>
        <taxon>Arundo</taxon>
    </lineage>
</organism>
<reference evidence="1" key="2">
    <citation type="journal article" date="2015" name="Data Brief">
        <title>Shoot transcriptome of the giant reed, Arundo donax.</title>
        <authorList>
            <person name="Barrero R.A."/>
            <person name="Guerrero F.D."/>
            <person name="Moolhuijzen P."/>
            <person name="Goolsby J.A."/>
            <person name="Tidwell J."/>
            <person name="Bellgard S.E."/>
            <person name="Bellgard M.I."/>
        </authorList>
    </citation>
    <scope>NUCLEOTIDE SEQUENCE</scope>
    <source>
        <tissue evidence="1">Shoot tissue taken approximately 20 cm above the soil surface</tissue>
    </source>
</reference>
<name>A0A0A9BTG1_ARUDO</name>